<reference evidence="2" key="1">
    <citation type="submission" date="2018-05" db="EMBL/GenBank/DDBJ databases">
        <authorList>
            <person name="Lanie J.A."/>
            <person name="Ng W.-L."/>
            <person name="Kazmierczak K.M."/>
            <person name="Andrzejewski T.M."/>
            <person name="Davidsen T.M."/>
            <person name="Wayne K.J."/>
            <person name="Tettelin H."/>
            <person name="Glass J.I."/>
            <person name="Rusch D."/>
            <person name="Podicherti R."/>
            <person name="Tsui H.-C.T."/>
            <person name="Winkler M.E."/>
        </authorList>
    </citation>
    <scope>NUCLEOTIDE SEQUENCE</scope>
</reference>
<protein>
    <submittedName>
        <fullName evidence="2">Uncharacterized protein</fullName>
    </submittedName>
</protein>
<feature type="region of interest" description="Disordered" evidence="1">
    <location>
        <begin position="1"/>
        <end position="22"/>
    </location>
</feature>
<evidence type="ECO:0000313" key="2">
    <source>
        <dbReference type="EMBL" id="SVD49667.1"/>
    </source>
</evidence>
<proteinExistence type="predicted"/>
<organism evidence="2">
    <name type="scientific">marine metagenome</name>
    <dbReference type="NCBI Taxonomy" id="408172"/>
    <lineage>
        <taxon>unclassified sequences</taxon>
        <taxon>metagenomes</taxon>
        <taxon>ecological metagenomes</taxon>
    </lineage>
</organism>
<name>A0A382VT28_9ZZZZ</name>
<feature type="non-terminal residue" evidence="2">
    <location>
        <position position="22"/>
    </location>
</feature>
<dbReference type="EMBL" id="UINC01154403">
    <property type="protein sequence ID" value="SVD49667.1"/>
    <property type="molecule type" value="Genomic_DNA"/>
</dbReference>
<sequence length="22" mass="2248">MATVDGVITEFPGGIPSQADQD</sequence>
<evidence type="ECO:0000256" key="1">
    <source>
        <dbReference type="SAM" id="MobiDB-lite"/>
    </source>
</evidence>
<gene>
    <name evidence="2" type="ORF">METZ01_LOCUS402521</name>
</gene>
<accession>A0A382VT28</accession>
<dbReference type="AlphaFoldDB" id="A0A382VT28"/>